<dbReference type="AlphaFoldDB" id="A0A1K0IH52"/>
<protein>
    <submittedName>
        <fullName evidence="2">Integrase catalytic region</fullName>
    </submittedName>
</protein>
<accession>A0A1K0IH52</accession>
<proteinExistence type="predicted"/>
<gene>
    <name evidence="2" type="ORF">CNECB9_3360002</name>
</gene>
<name>A0A1K0IH52_CUPNE</name>
<sequence length="133" mass="14101">MPDTHPGLAPVGFFAASGTLPARPGLRPVRHGEPDSVTITVTAAAQPGDATRHQRRTGNTHRHSPSQVPGQHRRAGLPAIKRITRPMLGFKGFRCARILLGGIELMHMIAKGQMQRPGGAAASAAQQFYSLAA</sequence>
<reference evidence="2" key="1">
    <citation type="submission" date="2016-09" db="EMBL/GenBank/DDBJ databases">
        <authorList>
            <person name="Capua I."/>
            <person name="De Benedictis P."/>
            <person name="Joannis T."/>
            <person name="Lombin L.H."/>
            <person name="Cattoli G."/>
        </authorList>
    </citation>
    <scope>NUCLEOTIDE SEQUENCE</scope>
    <source>
        <strain evidence="2">B9</strain>
    </source>
</reference>
<feature type="compositionally biased region" description="Basic residues" evidence="1">
    <location>
        <begin position="53"/>
        <end position="64"/>
    </location>
</feature>
<evidence type="ECO:0000313" key="2">
    <source>
        <dbReference type="EMBL" id="SCU76708.1"/>
    </source>
</evidence>
<dbReference type="EMBL" id="FMSH01000264">
    <property type="protein sequence ID" value="SCU76708.1"/>
    <property type="molecule type" value="Genomic_DNA"/>
</dbReference>
<feature type="region of interest" description="Disordered" evidence="1">
    <location>
        <begin position="42"/>
        <end position="75"/>
    </location>
</feature>
<evidence type="ECO:0000256" key="1">
    <source>
        <dbReference type="SAM" id="MobiDB-lite"/>
    </source>
</evidence>
<organism evidence="2">
    <name type="scientific">Cupriavidus necator</name>
    <name type="common">Alcaligenes eutrophus</name>
    <name type="synonym">Ralstonia eutropha</name>
    <dbReference type="NCBI Taxonomy" id="106590"/>
    <lineage>
        <taxon>Bacteria</taxon>
        <taxon>Pseudomonadati</taxon>
        <taxon>Pseudomonadota</taxon>
        <taxon>Betaproteobacteria</taxon>
        <taxon>Burkholderiales</taxon>
        <taxon>Burkholderiaceae</taxon>
        <taxon>Cupriavidus</taxon>
    </lineage>
</organism>